<dbReference type="InterPro" id="IPR005218">
    <property type="entry name" value="Diacylglycerol/lipid_kinase"/>
</dbReference>
<evidence type="ECO:0000256" key="3">
    <source>
        <dbReference type="ARBA" id="ARBA00022777"/>
    </source>
</evidence>
<organism evidence="6 7">
    <name type="scientific">Bowmanella dokdonensis</name>
    <dbReference type="NCBI Taxonomy" id="751969"/>
    <lineage>
        <taxon>Bacteria</taxon>
        <taxon>Pseudomonadati</taxon>
        <taxon>Pseudomonadota</taxon>
        <taxon>Gammaproteobacteria</taxon>
        <taxon>Alteromonadales</taxon>
        <taxon>Alteromonadaceae</taxon>
        <taxon>Bowmanella</taxon>
    </lineage>
</organism>
<dbReference type="EMBL" id="JAFKCV010000001">
    <property type="protein sequence ID" value="MBN7824202.1"/>
    <property type="molecule type" value="Genomic_DNA"/>
</dbReference>
<dbReference type="InterPro" id="IPR050187">
    <property type="entry name" value="Lipid_Phosphate_FormReg"/>
</dbReference>
<dbReference type="NCBIfam" id="TIGR00147">
    <property type="entry name" value="YegS/Rv2252/BmrU family lipid kinase"/>
    <property type="match status" value="1"/>
</dbReference>
<dbReference type="InterPro" id="IPR001206">
    <property type="entry name" value="Diacylglycerol_kinase_cat_dom"/>
</dbReference>
<dbReference type="PANTHER" id="PTHR12358">
    <property type="entry name" value="SPHINGOSINE KINASE"/>
    <property type="match status" value="1"/>
</dbReference>
<dbReference type="GO" id="GO:0016301">
    <property type="term" value="F:kinase activity"/>
    <property type="evidence" value="ECO:0007669"/>
    <property type="project" value="UniProtKB-KW"/>
</dbReference>
<dbReference type="SUPFAM" id="SSF111331">
    <property type="entry name" value="NAD kinase/diacylglycerol kinase-like"/>
    <property type="match status" value="1"/>
</dbReference>
<dbReference type="PROSITE" id="PS50146">
    <property type="entry name" value="DAGK"/>
    <property type="match status" value="1"/>
</dbReference>
<evidence type="ECO:0000256" key="2">
    <source>
        <dbReference type="ARBA" id="ARBA00022741"/>
    </source>
</evidence>
<accession>A0A939DKY2</accession>
<dbReference type="GO" id="GO:0008654">
    <property type="term" value="P:phospholipid biosynthetic process"/>
    <property type="evidence" value="ECO:0007669"/>
    <property type="project" value="InterPro"/>
</dbReference>
<evidence type="ECO:0000313" key="7">
    <source>
        <dbReference type="Proteomes" id="UP000664654"/>
    </source>
</evidence>
<gene>
    <name evidence="6" type="ORF">J0A66_03080</name>
</gene>
<keyword evidence="1" id="KW-0808">Transferase</keyword>
<dbReference type="AlphaFoldDB" id="A0A939DKY2"/>
<evidence type="ECO:0000256" key="1">
    <source>
        <dbReference type="ARBA" id="ARBA00022679"/>
    </source>
</evidence>
<keyword evidence="3 6" id="KW-0418">Kinase</keyword>
<evidence type="ECO:0000256" key="4">
    <source>
        <dbReference type="ARBA" id="ARBA00022840"/>
    </source>
</evidence>
<dbReference type="SMART" id="SM00046">
    <property type="entry name" value="DAGKc"/>
    <property type="match status" value="1"/>
</dbReference>
<name>A0A939DKY2_9ALTE</name>
<keyword evidence="7" id="KW-1185">Reference proteome</keyword>
<dbReference type="RefSeq" id="WP_206572289.1">
    <property type="nucleotide sequence ID" value="NZ_JAFKCV010000001.1"/>
</dbReference>
<keyword evidence="2" id="KW-0547">Nucleotide-binding</keyword>
<dbReference type="Gene3D" id="2.60.200.40">
    <property type="match status" value="1"/>
</dbReference>
<feature type="domain" description="DAGKc" evidence="5">
    <location>
        <begin position="4"/>
        <end position="131"/>
    </location>
</feature>
<proteinExistence type="predicted"/>
<dbReference type="Proteomes" id="UP000664654">
    <property type="component" value="Unassembled WGS sequence"/>
</dbReference>
<dbReference type="InterPro" id="IPR017438">
    <property type="entry name" value="ATP-NAD_kinase_N"/>
</dbReference>
<keyword evidence="4" id="KW-0067">ATP-binding</keyword>
<reference evidence="6" key="1">
    <citation type="submission" date="2021-03" db="EMBL/GenBank/DDBJ databases">
        <title>novel species isolated from a fishpond in China.</title>
        <authorList>
            <person name="Lu H."/>
            <person name="Cai Z."/>
        </authorList>
    </citation>
    <scope>NUCLEOTIDE SEQUENCE</scope>
    <source>
        <strain evidence="6">JCM 30855</strain>
    </source>
</reference>
<dbReference type="InterPro" id="IPR045540">
    <property type="entry name" value="YegS/DAGK_C"/>
</dbReference>
<comment type="caution">
    <text evidence="6">The sequence shown here is derived from an EMBL/GenBank/DDBJ whole genome shotgun (WGS) entry which is preliminary data.</text>
</comment>
<dbReference type="Pfam" id="PF19279">
    <property type="entry name" value="YegS_C"/>
    <property type="match status" value="1"/>
</dbReference>
<dbReference type="GO" id="GO:0005524">
    <property type="term" value="F:ATP binding"/>
    <property type="evidence" value="ECO:0007669"/>
    <property type="project" value="UniProtKB-KW"/>
</dbReference>
<protein>
    <submittedName>
        <fullName evidence="6">Diacylglycerol kinase family lipid kinase</fullName>
    </submittedName>
</protein>
<dbReference type="Gene3D" id="3.40.50.10330">
    <property type="entry name" value="Probable inorganic polyphosphate/atp-NAD kinase, domain 1"/>
    <property type="match status" value="1"/>
</dbReference>
<dbReference type="PANTHER" id="PTHR12358:SF54">
    <property type="entry name" value="SPHINGOSINE KINASE RELATED PROTEIN"/>
    <property type="match status" value="1"/>
</dbReference>
<dbReference type="InterPro" id="IPR016064">
    <property type="entry name" value="NAD/diacylglycerol_kinase_sf"/>
</dbReference>
<evidence type="ECO:0000259" key="5">
    <source>
        <dbReference type="PROSITE" id="PS50146"/>
    </source>
</evidence>
<dbReference type="Pfam" id="PF00781">
    <property type="entry name" value="DAGK_cat"/>
    <property type="match status" value="1"/>
</dbReference>
<sequence>MTAAVSRYFLIVVNPLASDKATACLERLTEALSIRNDRFDVWYTSANDQANQRHLAQCRDLYSDWVMIGGDGTLNLLVNALAGSNVPLGLIPCGSGNDFARNLYQKGDDPVEVAFGTHSEAMDLGRCNERYFANVLGVGFDGAVVASLYDQQPRYFRRWRYLLVAAGKIFFYREKHTCLQSSRNKQEAAFIATFANGRYFGGGMQIAPKADIHDGLLDCCWVARTSLWKKLYYLARIFYGTHLKADAVDYWQDKEFYVSTPDLPVEGDGEFFGLTPARIAVAPKAIRIKTPRSIANPS</sequence>
<evidence type="ECO:0000313" key="6">
    <source>
        <dbReference type="EMBL" id="MBN7824202.1"/>
    </source>
</evidence>